<evidence type="ECO:0000259" key="6">
    <source>
        <dbReference type="PROSITE" id="PS50850"/>
    </source>
</evidence>
<keyword evidence="4 5" id="KW-0472">Membrane</keyword>
<reference evidence="7 8" key="1">
    <citation type="submission" date="2023-07" db="EMBL/GenBank/DDBJ databases">
        <title>Sequencing the genomes of 1000 actinobacteria strains.</title>
        <authorList>
            <person name="Klenk H.-P."/>
        </authorList>
    </citation>
    <scope>NUCLEOTIDE SEQUENCE [LARGE SCALE GENOMIC DNA]</scope>
    <source>
        <strain evidence="7 8">DSM 22966</strain>
    </source>
</reference>
<evidence type="ECO:0000256" key="3">
    <source>
        <dbReference type="ARBA" id="ARBA00022989"/>
    </source>
</evidence>
<dbReference type="PANTHER" id="PTHR23508">
    <property type="entry name" value="CARBOXYLIC ACID TRANSPORTER PROTEIN HOMOLOG"/>
    <property type="match status" value="1"/>
</dbReference>
<dbReference type="SUPFAM" id="SSF103473">
    <property type="entry name" value="MFS general substrate transporter"/>
    <property type="match status" value="1"/>
</dbReference>
<feature type="transmembrane region" description="Helical" evidence="5">
    <location>
        <begin position="320"/>
        <end position="338"/>
    </location>
</feature>
<dbReference type="Gene3D" id="1.20.1250.20">
    <property type="entry name" value="MFS general substrate transporter like domains"/>
    <property type="match status" value="1"/>
</dbReference>
<proteinExistence type="predicted"/>
<dbReference type="PANTHER" id="PTHR23508:SF10">
    <property type="entry name" value="CARBOXYLIC ACID TRANSPORTER PROTEIN HOMOLOG"/>
    <property type="match status" value="1"/>
</dbReference>
<keyword evidence="8" id="KW-1185">Reference proteome</keyword>
<keyword evidence="2 5" id="KW-0812">Transmembrane</keyword>
<feature type="transmembrane region" description="Helical" evidence="5">
    <location>
        <begin position="173"/>
        <end position="191"/>
    </location>
</feature>
<organism evidence="7 8">
    <name type="scientific">Enteractinococcus fodinae</name>
    <dbReference type="NCBI Taxonomy" id="684663"/>
    <lineage>
        <taxon>Bacteria</taxon>
        <taxon>Bacillati</taxon>
        <taxon>Actinomycetota</taxon>
        <taxon>Actinomycetes</taxon>
        <taxon>Micrococcales</taxon>
        <taxon>Micrococcaceae</taxon>
    </lineage>
</organism>
<feature type="transmembrane region" description="Helical" evidence="5">
    <location>
        <begin position="87"/>
        <end position="107"/>
    </location>
</feature>
<dbReference type="EMBL" id="JAVDYJ010000001">
    <property type="protein sequence ID" value="MDR7348271.1"/>
    <property type="molecule type" value="Genomic_DNA"/>
</dbReference>
<comment type="caution">
    <text evidence="7">The sequence shown here is derived from an EMBL/GenBank/DDBJ whole genome shotgun (WGS) entry which is preliminary data.</text>
</comment>
<evidence type="ECO:0000256" key="1">
    <source>
        <dbReference type="ARBA" id="ARBA00004651"/>
    </source>
</evidence>
<feature type="domain" description="Major facilitator superfamily (MFS) profile" evidence="6">
    <location>
        <begin position="19"/>
        <end position="434"/>
    </location>
</feature>
<dbReference type="InterPro" id="IPR011701">
    <property type="entry name" value="MFS"/>
</dbReference>
<dbReference type="CDD" id="cd17365">
    <property type="entry name" value="MFS_PcaK_like"/>
    <property type="match status" value="1"/>
</dbReference>
<protein>
    <submittedName>
        <fullName evidence="7">AAHS family benzoate transporter-like MFS transporter</fullName>
    </submittedName>
</protein>
<evidence type="ECO:0000256" key="4">
    <source>
        <dbReference type="ARBA" id="ARBA00023136"/>
    </source>
</evidence>
<comment type="subcellular location">
    <subcellularLocation>
        <location evidence="1">Cell membrane</location>
        <topology evidence="1">Multi-pass membrane protein</topology>
    </subcellularLocation>
</comment>
<dbReference type="Proteomes" id="UP001183794">
    <property type="component" value="Unassembled WGS sequence"/>
</dbReference>
<feature type="transmembrane region" description="Helical" evidence="5">
    <location>
        <begin position="146"/>
        <end position="167"/>
    </location>
</feature>
<feature type="transmembrane region" description="Helical" evidence="5">
    <location>
        <begin position="253"/>
        <end position="272"/>
    </location>
</feature>
<accession>A0ABU2B4S9</accession>
<feature type="transmembrane region" description="Helical" evidence="5">
    <location>
        <begin position="292"/>
        <end position="313"/>
    </location>
</feature>
<evidence type="ECO:0000256" key="2">
    <source>
        <dbReference type="ARBA" id="ARBA00022692"/>
    </source>
</evidence>
<gene>
    <name evidence="7" type="ORF">J2S62_002528</name>
</gene>
<evidence type="ECO:0000313" key="7">
    <source>
        <dbReference type="EMBL" id="MDR7348271.1"/>
    </source>
</evidence>
<feature type="transmembrane region" description="Helical" evidence="5">
    <location>
        <begin position="410"/>
        <end position="429"/>
    </location>
</feature>
<dbReference type="PROSITE" id="PS00217">
    <property type="entry name" value="SUGAR_TRANSPORT_2"/>
    <property type="match status" value="1"/>
</dbReference>
<dbReference type="Pfam" id="PF07690">
    <property type="entry name" value="MFS_1"/>
    <property type="match status" value="1"/>
</dbReference>
<dbReference type="PROSITE" id="PS50850">
    <property type="entry name" value="MFS"/>
    <property type="match status" value="1"/>
</dbReference>
<dbReference type="RefSeq" id="WP_310175298.1">
    <property type="nucleotide sequence ID" value="NZ_BAABHE010000002.1"/>
</dbReference>
<feature type="transmembrane region" description="Helical" evidence="5">
    <location>
        <begin position="380"/>
        <end position="404"/>
    </location>
</feature>
<dbReference type="InterPro" id="IPR020846">
    <property type="entry name" value="MFS_dom"/>
</dbReference>
<feature type="transmembrane region" description="Helical" evidence="5">
    <location>
        <begin position="344"/>
        <end position="368"/>
    </location>
</feature>
<sequence length="453" mass="48004">MSPSSTIAWPVPRSSTNRVILCCFFAILAEGYDVGVLGAILPALAEYEAWALSPLELGALGSYALVGMMIGAMVIGTLSDRFGRRTMLLAAVLLFSLAQVGAALAPTPEVFGLFRLIGGLGMGGVIPVAAALTIEYSPPAKRSFNYGLMYSGYSLGILSAGLVALVFLELIGWRGVVAIGALPLLLLPLLAKATPESLESLLARGRSNDAERVAAALRIDPYQETDWRPIPKEDGKQYSTIDAVKVMFRGKTALATIGFWVSLFCGLLLVYGLNTWLPSLMRDAGYDLGSSLTFLIVFSLASAIGGLVIGGIADKWGKKICLVTFYLIGAVGILMLMFPNTIIINYAFVALAGVGSISTSLVLTGWVADYYPAYARATATGWALSFARVGAIMGPLIGGWIAAAQVSFEWNFMIFAMIGAVAALFILLIPTRGGEQSTQHSTANESDQVMPAR</sequence>
<evidence type="ECO:0000313" key="8">
    <source>
        <dbReference type="Proteomes" id="UP001183794"/>
    </source>
</evidence>
<keyword evidence="3 5" id="KW-1133">Transmembrane helix</keyword>
<feature type="transmembrane region" description="Helical" evidence="5">
    <location>
        <begin position="113"/>
        <end position="134"/>
    </location>
</feature>
<dbReference type="InterPro" id="IPR036259">
    <property type="entry name" value="MFS_trans_sf"/>
</dbReference>
<dbReference type="PROSITE" id="PS00216">
    <property type="entry name" value="SUGAR_TRANSPORT_1"/>
    <property type="match status" value="1"/>
</dbReference>
<feature type="transmembrane region" description="Helical" evidence="5">
    <location>
        <begin position="20"/>
        <end position="45"/>
    </location>
</feature>
<dbReference type="InterPro" id="IPR005829">
    <property type="entry name" value="Sugar_transporter_CS"/>
</dbReference>
<feature type="transmembrane region" description="Helical" evidence="5">
    <location>
        <begin position="57"/>
        <end position="75"/>
    </location>
</feature>
<name>A0ABU2B4S9_9MICC</name>
<evidence type="ECO:0000256" key="5">
    <source>
        <dbReference type="SAM" id="Phobius"/>
    </source>
</evidence>